<dbReference type="Gramene" id="mRNA:HanXRQr2_Chr17g0786781">
    <property type="protein sequence ID" value="mRNA:HanXRQr2_Chr17g0786781"/>
    <property type="gene ID" value="HanXRQr2_Chr17g0786781"/>
</dbReference>
<proteinExistence type="predicted"/>
<evidence type="ECO:0000313" key="2">
    <source>
        <dbReference type="Proteomes" id="UP000215914"/>
    </source>
</evidence>
<protein>
    <submittedName>
        <fullName evidence="1">Uncharacterized protein</fullName>
    </submittedName>
</protein>
<accession>A0A9K3DG33</accession>
<organism evidence="1 2">
    <name type="scientific">Helianthus annuus</name>
    <name type="common">Common sunflower</name>
    <dbReference type="NCBI Taxonomy" id="4232"/>
    <lineage>
        <taxon>Eukaryota</taxon>
        <taxon>Viridiplantae</taxon>
        <taxon>Streptophyta</taxon>
        <taxon>Embryophyta</taxon>
        <taxon>Tracheophyta</taxon>
        <taxon>Spermatophyta</taxon>
        <taxon>Magnoliopsida</taxon>
        <taxon>eudicotyledons</taxon>
        <taxon>Gunneridae</taxon>
        <taxon>Pentapetalae</taxon>
        <taxon>asterids</taxon>
        <taxon>campanulids</taxon>
        <taxon>Asterales</taxon>
        <taxon>Asteraceae</taxon>
        <taxon>Asteroideae</taxon>
        <taxon>Heliantheae alliance</taxon>
        <taxon>Heliantheae</taxon>
        <taxon>Helianthus</taxon>
    </lineage>
</organism>
<dbReference type="Proteomes" id="UP000215914">
    <property type="component" value="Unassembled WGS sequence"/>
</dbReference>
<sequence>MKVVCYINIIISSLCQSGLPKAAHPNNGDNVLQYSLLMNFLHLSRHSAPHDLQIPSLLCWLGSLA</sequence>
<keyword evidence="2" id="KW-1185">Reference proteome</keyword>
<evidence type="ECO:0000313" key="1">
    <source>
        <dbReference type="EMBL" id="KAF5754038.1"/>
    </source>
</evidence>
<gene>
    <name evidence="1" type="ORF">HanXRQr2_Chr17g0786781</name>
</gene>
<dbReference type="AlphaFoldDB" id="A0A9K3DG33"/>
<dbReference type="EMBL" id="MNCJ02000332">
    <property type="protein sequence ID" value="KAF5754038.1"/>
    <property type="molecule type" value="Genomic_DNA"/>
</dbReference>
<reference evidence="1" key="1">
    <citation type="journal article" date="2017" name="Nature">
        <title>The sunflower genome provides insights into oil metabolism, flowering and Asterid evolution.</title>
        <authorList>
            <person name="Badouin H."/>
            <person name="Gouzy J."/>
            <person name="Grassa C.J."/>
            <person name="Murat F."/>
            <person name="Staton S.E."/>
            <person name="Cottret L."/>
            <person name="Lelandais-Briere C."/>
            <person name="Owens G.L."/>
            <person name="Carrere S."/>
            <person name="Mayjonade B."/>
            <person name="Legrand L."/>
            <person name="Gill N."/>
            <person name="Kane N.C."/>
            <person name="Bowers J.E."/>
            <person name="Hubner S."/>
            <person name="Bellec A."/>
            <person name="Berard A."/>
            <person name="Berges H."/>
            <person name="Blanchet N."/>
            <person name="Boniface M.C."/>
            <person name="Brunel D."/>
            <person name="Catrice O."/>
            <person name="Chaidir N."/>
            <person name="Claudel C."/>
            <person name="Donnadieu C."/>
            <person name="Faraut T."/>
            <person name="Fievet G."/>
            <person name="Helmstetter N."/>
            <person name="King M."/>
            <person name="Knapp S.J."/>
            <person name="Lai Z."/>
            <person name="Le Paslier M.C."/>
            <person name="Lippi Y."/>
            <person name="Lorenzon L."/>
            <person name="Mandel J.R."/>
            <person name="Marage G."/>
            <person name="Marchand G."/>
            <person name="Marquand E."/>
            <person name="Bret-Mestries E."/>
            <person name="Morien E."/>
            <person name="Nambeesan S."/>
            <person name="Nguyen T."/>
            <person name="Pegot-Espagnet P."/>
            <person name="Pouilly N."/>
            <person name="Raftis F."/>
            <person name="Sallet E."/>
            <person name="Schiex T."/>
            <person name="Thomas J."/>
            <person name="Vandecasteele C."/>
            <person name="Vares D."/>
            <person name="Vear F."/>
            <person name="Vautrin S."/>
            <person name="Crespi M."/>
            <person name="Mangin B."/>
            <person name="Burke J.M."/>
            <person name="Salse J."/>
            <person name="Munos S."/>
            <person name="Vincourt P."/>
            <person name="Rieseberg L.H."/>
            <person name="Langlade N.B."/>
        </authorList>
    </citation>
    <scope>NUCLEOTIDE SEQUENCE</scope>
    <source>
        <tissue evidence="1">Leaves</tissue>
    </source>
</reference>
<name>A0A9K3DG33_HELAN</name>
<comment type="caution">
    <text evidence="1">The sequence shown here is derived from an EMBL/GenBank/DDBJ whole genome shotgun (WGS) entry which is preliminary data.</text>
</comment>
<reference evidence="1" key="2">
    <citation type="submission" date="2020-06" db="EMBL/GenBank/DDBJ databases">
        <title>Helianthus annuus Genome sequencing and assembly Release 2.</title>
        <authorList>
            <person name="Gouzy J."/>
            <person name="Langlade N."/>
            <person name="Munos S."/>
        </authorList>
    </citation>
    <scope>NUCLEOTIDE SEQUENCE</scope>
    <source>
        <tissue evidence="1">Leaves</tissue>
    </source>
</reference>